<evidence type="ECO:0000256" key="5">
    <source>
        <dbReference type="ARBA" id="ARBA00022905"/>
    </source>
</evidence>
<evidence type="ECO:0000313" key="9">
    <source>
        <dbReference type="Proteomes" id="UP000603352"/>
    </source>
</evidence>
<dbReference type="InterPro" id="IPR001279">
    <property type="entry name" value="Metallo-B-lactamas"/>
</dbReference>
<keyword evidence="5 6" id="KW-0884">PQQ biosynthesis</keyword>
<evidence type="ECO:0000313" key="8">
    <source>
        <dbReference type="EMBL" id="GGB51354.1"/>
    </source>
</evidence>
<evidence type="ECO:0000256" key="2">
    <source>
        <dbReference type="ARBA" id="ARBA00008481"/>
    </source>
</evidence>
<reference evidence="9" key="1">
    <citation type="journal article" date="2019" name="Int. J. Syst. Evol. Microbiol.">
        <title>The Global Catalogue of Microorganisms (GCM) 10K type strain sequencing project: providing services to taxonomists for standard genome sequencing and annotation.</title>
        <authorList>
            <consortium name="The Broad Institute Genomics Platform"/>
            <consortium name="The Broad Institute Genome Sequencing Center for Infectious Disease"/>
            <person name="Wu L."/>
            <person name="Ma J."/>
        </authorList>
    </citation>
    <scope>NUCLEOTIDE SEQUENCE [LARGE SCALE GENOMIC DNA]</scope>
    <source>
        <strain evidence="9">CGMCC 1.10188</strain>
    </source>
</reference>
<dbReference type="Gene3D" id="3.60.15.10">
    <property type="entry name" value="Ribonuclease Z/Hydroxyacylglutathione hydrolase-like"/>
    <property type="match status" value="1"/>
</dbReference>
<evidence type="ECO:0000256" key="4">
    <source>
        <dbReference type="ARBA" id="ARBA00022448"/>
    </source>
</evidence>
<feature type="domain" description="Metallo-beta-lactamase" evidence="7">
    <location>
        <begin position="18"/>
        <end position="240"/>
    </location>
</feature>
<gene>
    <name evidence="6 8" type="primary">pqqB</name>
    <name evidence="8" type="ORF">GCM10011505_35520</name>
</gene>
<dbReference type="NCBIfam" id="TIGR02108">
    <property type="entry name" value="PQQ_syn_pqqB"/>
    <property type="match status" value="1"/>
</dbReference>
<dbReference type="HAMAP" id="MF_00653">
    <property type="entry name" value="PQQ_syn_PqqB"/>
    <property type="match status" value="1"/>
</dbReference>
<keyword evidence="9" id="KW-1185">Reference proteome</keyword>
<proteinExistence type="inferred from homology"/>
<comment type="caution">
    <text evidence="8">The sequence shown here is derived from an EMBL/GenBank/DDBJ whole genome shotgun (WGS) entry which is preliminary data.</text>
</comment>
<organism evidence="8 9">
    <name type="scientific">Tistrella bauzanensis</name>
    <dbReference type="NCBI Taxonomy" id="657419"/>
    <lineage>
        <taxon>Bacteria</taxon>
        <taxon>Pseudomonadati</taxon>
        <taxon>Pseudomonadota</taxon>
        <taxon>Alphaproteobacteria</taxon>
        <taxon>Geminicoccales</taxon>
        <taxon>Geminicoccaceae</taxon>
        <taxon>Tistrella</taxon>
    </lineage>
</organism>
<dbReference type="SUPFAM" id="SSF56281">
    <property type="entry name" value="Metallo-hydrolase/oxidoreductase"/>
    <property type="match status" value="1"/>
</dbReference>
<sequence>MRPRTQSGLAVSANGSDWVLLNASPDLRTQILATPALHPRVTDSRRHSPITDVILTNGDIDHVAGLLTLRERQPLTIHAGPRALDILRDNAVFNVLAPDMVARRPLPVDVPVTMAGGLAVTAFPVPGKVPLYMEDATTAWTAAETAADDGRVLGFLFQAGGSRAVCIPNCAAVTDAVRERVRGADLLLFDGTTFTDDEMPALGLSPKTAARMGHLAMDGPLGSMAALEGIDVPLKVYMHINNTNPVLIDSSPQQRLVEAAGWAIAHDGMEIRL</sequence>
<dbReference type="Pfam" id="PF12706">
    <property type="entry name" value="Lactamase_B_2"/>
    <property type="match status" value="1"/>
</dbReference>
<evidence type="ECO:0000256" key="3">
    <source>
        <dbReference type="ARBA" id="ARBA00015084"/>
    </source>
</evidence>
<comment type="similarity">
    <text evidence="2 6">Belongs to the PqqB family.</text>
</comment>
<evidence type="ECO:0000259" key="7">
    <source>
        <dbReference type="Pfam" id="PF12706"/>
    </source>
</evidence>
<dbReference type="InterPro" id="IPR036866">
    <property type="entry name" value="RibonucZ/Hydroxyglut_hydro"/>
</dbReference>
<accession>A0ABQ1IU41</accession>
<evidence type="ECO:0000256" key="1">
    <source>
        <dbReference type="ARBA" id="ARBA00004886"/>
    </source>
</evidence>
<dbReference type="EMBL" id="BMDZ01000047">
    <property type="protein sequence ID" value="GGB51354.1"/>
    <property type="molecule type" value="Genomic_DNA"/>
</dbReference>
<keyword evidence="4 6" id="KW-0813">Transport</keyword>
<protein>
    <recommendedName>
        <fullName evidence="3 6">Coenzyme PQQ synthesis protein B</fullName>
    </recommendedName>
    <alternativeName>
        <fullName evidence="6">Pyrroloquinoline quinone biosynthesis protein B</fullName>
    </alternativeName>
</protein>
<comment type="function">
    <text evidence="6">May be involved in the transport of PQQ or its precursor to the periplasm.</text>
</comment>
<comment type="pathway">
    <text evidence="1 6">Cofactor biosynthesis; pyrroloquinoline quinone biosynthesis.</text>
</comment>
<dbReference type="Proteomes" id="UP000603352">
    <property type="component" value="Unassembled WGS sequence"/>
</dbReference>
<dbReference type="InterPro" id="IPR011842">
    <property type="entry name" value="PQQ_synth_PqqB"/>
</dbReference>
<evidence type="ECO:0000256" key="6">
    <source>
        <dbReference type="HAMAP-Rule" id="MF_00653"/>
    </source>
</evidence>
<name>A0ABQ1IU41_9PROT</name>